<proteinExistence type="predicted"/>
<reference evidence="1" key="1">
    <citation type="journal article" date="2022" name="Int. J. Mol. Sci.">
        <title>Draft Genome of Tanacetum Coccineum: Genomic Comparison of Closely Related Tanacetum-Family Plants.</title>
        <authorList>
            <person name="Yamashiro T."/>
            <person name="Shiraishi A."/>
            <person name="Nakayama K."/>
            <person name="Satake H."/>
        </authorList>
    </citation>
    <scope>NUCLEOTIDE SEQUENCE</scope>
</reference>
<dbReference type="EMBL" id="BQNB010021031">
    <property type="protein sequence ID" value="GJU02142.1"/>
    <property type="molecule type" value="Genomic_DNA"/>
</dbReference>
<dbReference type="Proteomes" id="UP001151760">
    <property type="component" value="Unassembled WGS sequence"/>
</dbReference>
<keyword evidence="2" id="KW-1185">Reference proteome</keyword>
<comment type="caution">
    <text evidence="1">The sequence shown here is derived from an EMBL/GenBank/DDBJ whole genome shotgun (WGS) entry which is preliminary data.</text>
</comment>
<evidence type="ECO:0000313" key="1">
    <source>
        <dbReference type="EMBL" id="GJU02142.1"/>
    </source>
</evidence>
<sequence>MHHDLYLGRKALVERENVVFDLTKSDLCPSFVEDLTAKGVGLRVANSHIGNHREDGFTPLETIRRFPVIVHPTSNSSGNSPGPDEHHL</sequence>
<name>A0ABQ5IPH4_9ASTR</name>
<protein>
    <submittedName>
        <fullName evidence="1">Uncharacterized protein</fullName>
    </submittedName>
</protein>
<reference evidence="1" key="2">
    <citation type="submission" date="2022-01" db="EMBL/GenBank/DDBJ databases">
        <authorList>
            <person name="Yamashiro T."/>
            <person name="Shiraishi A."/>
            <person name="Satake H."/>
            <person name="Nakayama K."/>
        </authorList>
    </citation>
    <scope>NUCLEOTIDE SEQUENCE</scope>
</reference>
<accession>A0ABQ5IPH4</accession>
<organism evidence="1 2">
    <name type="scientific">Tanacetum coccineum</name>
    <dbReference type="NCBI Taxonomy" id="301880"/>
    <lineage>
        <taxon>Eukaryota</taxon>
        <taxon>Viridiplantae</taxon>
        <taxon>Streptophyta</taxon>
        <taxon>Embryophyta</taxon>
        <taxon>Tracheophyta</taxon>
        <taxon>Spermatophyta</taxon>
        <taxon>Magnoliopsida</taxon>
        <taxon>eudicotyledons</taxon>
        <taxon>Gunneridae</taxon>
        <taxon>Pentapetalae</taxon>
        <taxon>asterids</taxon>
        <taxon>campanulids</taxon>
        <taxon>Asterales</taxon>
        <taxon>Asteraceae</taxon>
        <taxon>Asteroideae</taxon>
        <taxon>Anthemideae</taxon>
        <taxon>Anthemidinae</taxon>
        <taxon>Tanacetum</taxon>
    </lineage>
</organism>
<evidence type="ECO:0000313" key="2">
    <source>
        <dbReference type="Proteomes" id="UP001151760"/>
    </source>
</evidence>
<gene>
    <name evidence="1" type="ORF">Tco_1112480</name>
</gene>